<reference evidence="1" key="1">
    <citation type="submission" date="2021-05" db="EMBL/GenBank/DDBJ databases">
        <authorList>
            <person name="Alioto T."/>
            <person name="Alioto T."/>
            <person name="Gomez Garrido J."/>
        </authorList>
    </citation>
    <scope>NUCLEOTIDE SEQUENCE</scope>
</reference>
<sequence>MQISCSVCVSFGLCFILFPALSCFLRRGKVLYFLCLLCKCGPATRAHSLFLRGPGSHHFVDVSTATTTTVVTNIHTYTHSHKSQWSKNNHHQHHNHVVSISHYVSSVE</sequence>
<accession>A0A8D8HII4</accession>
<protein>
    <submittedName>
        <fullName evidence="1">(northern house mosquito) hypothetical protein</fullName>
    </submittedName>
</protein>
<proteinExistence type="predicted"/>
<dbReference type="AlphaFoldDB" id="A0A8D8HII4"/>
<dbReference type="EMBL" id="HBUE01212160">
    <property type="protein sequence ID" value="CAG6534932.1"/>
    <property type="molecule type" value="Transcribed_RNA"/>
</dbReference>
<dbReference type="EMBL" id="HBUE01318607">
    <property type="protein sequence ID" value="CAG6586883.1"/>
    <property type="molecule type" value="Transcribed_RNA"/>
</dbReference>
<name>A0A8D8HII4_CULPI</name>
<evidence type="ECO:0000313" key="1">
    <source>
        <dbReference type="EMBL" id="CAG6534932.1"/>
    </source>
</evidence>
<organism evidence="1">
    <name type="scientific">Culex pipiens</name>
    <name type="common">House mosquito</name>
    <dbReference type="NCBI Taxonomy" id="7175"/>
    <lineage>
        <taxon>Eukaryota</taxon>
        <taxon>Metazoa</taxon>
        <taxon>Ecdysozoa</taxon>
        <taxon>Arthropoda</taxon>
        <taxon>Hexapoda</taxon>
        <taxon>Insecta</taxon>
        <taxon>Pterygota</taxon>
        <taxon>Neoptera</taxon>
        <taxon>Endopterygota</taxon>
        <taxon>Diptera</taxon>
        <taxon>Nematocera</taxon>
        <taxon>Culicoidea</taxon>
        <taxon>Culicidae</taxon>
        <taxon>Culicinae</taxon>
        <taxon>Culicini</taxon>
        <taxon>Culex</taxon>
        <taxon>Culex</taxon>
    </lineage>
</organism>